<dbReference type="OrthoDB" id="10255128at2759"/>
<dbReference type="InterPro" id="IPR036412">
    <property type="entry name" value="HAD-like_sf"/>
</dbReference>
<dbReference type="InterPro" id="IPR050849">
    <property type="entry name" value="HAD-like_hydrolase_phosphatase"/>
</dbReference>
<proteinExistence type="predicted"/>
<protein>
    <submittedName>
        <fullName evidence="1">Uncharacterized protein</fullName>
    </submittedName>
</protein>
<evidence type="ECO:0000313" key="2">
    <source>
        <dbReference type="Proteomes" id="UP000716291"/>
    </source>
</evidence>
<comment type="caution">
    <text evidence="1">The sequence shown here is derived from an EMBL/GenBank/DDBJ whole genome shotgun (WGS) entry which is preliminary data.</text>
</comment>
<dbReference type="Proteomes" id="UP000716291">
    <property type="component" value="Unassembled WGS sequence"/>
</dbReference>
<reference evidence="1" key="1">
    <citation type="journal article" date="2020" name="Microb. Genom.">
        <title>Genetic diversity of clinical and environmental Mucorales isolates obtained from an investigation of mucormycosis cases among solid organ transplant recipients.</title>
        <authorList>
            <person name="Nguyen M.H."/>
            <person name="Kaul D."/>
            <person name="Muto C."/>
            <person name="Cheng S.J."/>
            <person name="Richter R.A."/>
            <person name="Bruno V.M."/>
            <person name="Liu G."/>
            <person name="Beyhan S."/>
            <person name="Sundermann A.J."/>
            <person name="Mounaud S."/>
            <person name="Pasculle A.W."/>
            <person name="Nierman W.C."/>
            <person name="Driscoll E."/>
            <person name="Cumbie R."/>
            <person name="Clancy C.J."/>
            <person name="Dupont C.L."/>
        </authorList>
    </citation>
    <scope>NUCLEOTIDE SEQUENCE</scope>
    <source>
        <strain evidence="1">GL11</strain>
    </source>
</reference>
<dbReference type="Gene3D" id="3.40.50.1000">
    <property type="entry name" value="HAD superfamily/HAD-like"/>
    <property type="match status" value="1"/>
</dbReference>
<sequence length="239" mass="27350">MRWKNALLIVDFDKTITIKDTIALLGQFGADHSTVSKPWSYFTQAYLNDYRQHQSNINPHNIQSMFQHLHSYKPIELASIERINHAKVFQSLTSDMLFNKAKEYSQTLLQPDVISVLQSYPKSDIRIVSVNWSKDWILGFLHSLNLSRHQIYANDIQSGHIVPSIVTSGDKQQTIENIKNDKKVIYVGDSLGDLEPLVKADLGIVIGQDPSLIQAIHDYGLDNLYCVDHWLQIKEMIMS</sequence>
<dbReference type="AlphaFoldDB" id="A0A9P6WVY3"/>
<dbReference type="PANTHER" id="PTHR28181:SF1">
    <property type="entry name" value="COLD TOLERANCE PROTEIN 1"/>
    <property type="match status" value="1"/>
</dbReference>
<evidence type="ECO:0000313" key="1">
    <source>
        <dbReference type="EMBL" id="KAG1295167.1"/>
    </source>
</evidence>
<accession>A0A9P6WVY3</accession>
<organism evidence="1 2">
    <name type="scientific">Rhizopus oryzae</name>
    <name type="common">Mucormycosis agent</name>
    <name type="synonym">Rhizopus arrhizus var. delemar</name>
    <dbReference type="NCBI Taxonomy" id="64495"/>
    <lineage>
        <taxon>Eukaryota</taxon>
        <taxon>Fungi</taxon>
        <taxon>Fungi incertae sedis</taxon>
        <taxon>Mucoromycota</taxon>
        <taxon>Mucoromycotina</taxon>
        <taxon>Mucoromycetes</taxon>
        <taxon>Mucorales</taxon>
        <taxon>Mucorineae</taxon>
        <taxon>Rhizopodaceae</taxon>
        <taxon>Rhizopus</taxon>
    </lineage>
</organism>
<name>A0A9P6WVY3_RHIOR</name>
<dbReference type="SUPFAM" id="SSF56784">
    <property type="entry name" value="HAD-like"/>
    <property type="match status" value="1"/>
</dbReference>
<keyword evidence="2" id="KW-1185">Reference proteome</keyword>
<dbReference type="EMBL" id="JAANQT010005292">
    <property type="protein sequence ID" value="KAG1295167.1"/>
    <property type="molecule type" value="Genomic_DNA"/>
</dbReference>
<dbReference type="PANTHER" id="PTHR28181">
    <property type="entry name" value="UPF0655 PROTEIN YCR015C"/>
    <property type="match status" value="1"/>
</dbReference>
<gene>
    <name evidence="1" type="ORF">G6F64_013349</name>
</gene>
<dbReference type="InterPro" id="IPR023214">
    <property type="entry name" value="HAD_sf"/>
</dbReference>